<evidence type="ECO:0000256" key="1">
    <source>
        <dbReference type="SAM" id="SignalP"/>
    </source>
</evidence>
<keyword evidence="3" id="KW-1185">Reference proteome</keyword>
<comment type="caution">
    <text evidence="2">The sequence shown here is derived from an EMBL/GenBank/DDBJ whole genome shotgun (WGS) entry which is preliminary data.</text>
</comment>
<dbReference type="AlphaFoldDB" id="A0A2W1NGM0"/>
<feature type="chain" id="PRO_5016076118" evidence="1">
    <location>
        <begin position="21"/>
        <end position="202"/>
    </location>
</feature>
<dbReference type="Gene3D" id="3.40.1000.10">
    <property type="entry name" value="Mog1/PsbP, alpha/beta/alpha sandwich"/>
    <property type="match status" value="1"/>
</dbReference>
<keyword evidence="1" id="KW-0732">Signal</keyword>
<evidence type="ECO:0000313" key="3">
    <source>
        <dbReference type="Proteomes" id="UP000249248"/>
    </source>
</evidence>
<proteinExistence type="predicted"/>
<dbReference type="PROSITE" id="PS51257">
    <property type="entry name" value="PROKAR_LIPOPROTEIN"/>
    <property type="match status" value="1"/>
</dbReference>
<name>A0A2W1NGM0_9FLAO</name>
<gene>
    <name evidence="2" type="ORF">DNU06_02100</name>
</gene>
<sequence length="202" mass="23043">MITHKIKVFFSLLLFLFIVACSNTNGDMDLVKSDESAMQEIAYLNVFSLSIPNYFIEMDDINAQAAIQYGYIEPKDSLESKQESDEFYLTVIPYAKTAFAETMVDSGKVDLSALNLRTAINLALILEDFSAEKENPVTEMVNGIPTIKNSFLGRLGSYLVYYQMAVYETEDTFYQLLTWCMQNDQGKHKEEMNMMIASFEIK</sequence>
<protein>
    <submittedName>
        <fullName evidence="2">Uncharacterized protein</fullName>
    </submittedName>
</protein>
<feature type="signal peptide" evidence="1">
    <location>
        <begin position="1"/>
        <end position="20"/>
    </location>
</feature>
<evidence type="ECO:0000313" key="2">
    <source>
        <dbReference type="EMBL" id="PZE18645.1"/>
    </source>
</evidence>
<reference evidence="2 3" key="1">
    <citation type="submission" date="2018-06" db="EMBL/GenBank/DDBJ databases">
        <title>The draft genome sequence of Crocinitomix sp. SM1701.</title>
        <authorList>
            <person name="Zhang X."/>
        </authorList>
    </citation>
    <scope>NUCLEOTIDE SEQUENCE [LARGE SCALE GENOMIC DNA]</scope>
    <source>
        <strain evidence="2 3">SM1701</strain>
    </source>
</reference>
<dbReference type="EMBL" id="QKSB01000001">
    <property type="protein sequence ID" value="PZE18645.1"/>
    <property type="molecule type" value="Genomic_DNA"/>
</dbReference>
<organism evidence="2 3">
    <name type="scientific">Putridiphycobacter roseus</name>
    <dbReference type="NCBI Taxonomy" id="2219161"/>
    <lineage>
        <taxon>Bacteria</taxon>
        <taxon>Pseudomonadati</taxon>
        <taxon>Bacteroidota</taxon>
        <taxon>Flavobacteriia</taxon>
        <taxon>Flavobacteriales</taxon>
        <taxon>Crocinitomicaceae</taxon>
        <taxon>Putridiphycobacter</taxon>
    </lineage>
</organism>
<accession>A0A2W1NGM0</accession>
<dbReference type="Proteomes" id="UP000249248">
    <property type="component" value="Unassembled WGS sequence"/>
</dbReference>